<dbReference type="InterPro" id="IPR008201">
    <property type="entry name" value="HepT-like"/>
</dbReference>
<dbReference type="Proteomes" id="UP000232453">
    <property type="component" value="Unassembled WGS sequence"/>
</dbReference>
<evidence type="ECO:0000256" key="1">
    <source>
        <dbReference type="ARBA" id="ARBA00022649"/>
    </source>
</evidence>
<evidence type="ECO:0000256" key="3">
    <source>
        <dbReference type="ARBA" id="ARBA00022801"/>
    </source>
</evidence>
<gene>
    <name evidence="5" type="ORF">ATL51_3481</name>
</gene>
<evidence type="ECO:0000313" key="6">
    <source>
        <dbReference type="Proteomes" id="UP000232453"/>
    </source>
</evidence>
<dbReference type="PANTHER" id="PTHR33397:SF5">
    <property type="entry name" value="RNASE YUTE-RELATED"/>
    <property type="match status" value="1"/>
</dbReference>
<dbReference type="InterPro" id="IPR037038">
    <property type="entry name" value="HepT-like_sf"/>
</dbReference>
<dbReference type="GO" id="GO:0004540">
    <property type="term" value="F:RNA nuclease activity"/>
    <property type="evidence" value="ECO:0007669"/>
    <property type="project" value="InterPro"/>
</dbReference>
<dbReference type="EMBL" id="PHUJ01000003">
    <property type="protein sequence ID" value="PKB31784.1"/>
    <property type="molecule type" value="Genomic_DNA"/>
</dbReference>
<keyword evidence="1" id="KW-1277">Toxin-antitoxin system</keyword>
<keyword evidence="3" id="KW-0378">Hydrolase</keyword>
<evidence type="ECO:0000256" key="4">
    <source>
        <dbReference type="ARBA" id="ARBA00024207"/>
    </source>
</evidence>
<accession>A0AA44UQR3</accession>
<dbReference type="GO" id="GO:0110001">
    <property type="term" value="C:toxin-antitoxin complex"/>
    <property type="evidence" value="ECO:0007669"/>
    <property type="project" value="InterPro"/>
</dbReference>
<sequence length="141" mass="15159">MPCGAGMVDEARVARLLRSVTDDLAVLRAESAADPDRRADRLWLSGVKYLFVTAIEGCVDVAQHVCSSEGWGPPATNADAVRLLGRHGFVDEDVAQRVARAVGFRNVLVHDYVDVDDDIVVARLADLSDLDAFVAAVAARL</sequence>
<evidence type="ECO:0000313" key="5">
    <source>
        <dbReference type="EMBL" id="PKB31784.1"/>
    </source>
</evidence>
<dbReference type="Pfam" id="PF01934">
    <property type="entry name" value="HepT-like"/>
    <property type="match status" value="1"/>
</dbReference>
<dbReference type="PANTHER" id="PTHR33397">
    <property type="entry name" value="UPF0331 PROTEIN YUTE"/>
    <property type="match status" value="1"/>
</dbReference>
<evidence type="ECO:0000256" key="2">
    <source>
        <dbReference type="ARBA" id="ARBA00022722"/>
    </source>
</evidence>
<keyword evidence="2" id="KW-0540">Nuclease</keyword>
<name>A0AA44UQR3_PSEA5</name>
<dbReference type="AlphaFoldDB" id="A0AA44UQR3"/>
<dbReference type="Gene3D" id="1.20.120.580">
    <property type="entry name" value="bsu32300-like"/>
    <property type="match status" value="1"/>
</dbReference>
<proteinExistence type="inferred from homology"/>
<protein>
    <submittedName>
        <fullName evidence="5">Uncharacterized protein YutE (UPF0331/DUF86 family)</fullName>
    </submittedName>
</protein>
<dbReference type="InterPro" id="IPR052379">
    <property type="entry name" value="Type_VII_TA_RNase"/>
</dbReference>
<dbReference type="GO" id="GO:0016787">
    <property type="term" value="F:hydrolase activity"/>
    <property type="evidence" value="ECO:0007669"/>
    <property type="project" value="UniProtKB-KW"/>
</dbReference>
<organism evidence="5 6">
    <name type="scientific">Pseudonocardia alni</name>
    <name type="common">Amycolata alni</name>
    <dbReference type="NCBI Taxonomy" id="33907"/>
    <lineage>
        <taxon>Bacteria</taxon>
        <taxon>Bacillati</taxon>
        <taxon>Actinomycetota</taxon>
        <taxon>Actinomycetes</taxon>
        <taxon>Pseudonocardiales</taxon>
        <taxon>Pseudonocardiaceae</taxon>
        <taxon>Pseudonocardia</taxon>
    </lineage>
</organism>
<comment type="caution">
    <text evidence="5">The sequence shown here is derived from an EMBL/GenBank/DDBJ whole genome shotgun (WGS) entry which is preliminary data.</text>
</comment>
<dbReference type="NCBIfam" id="NF047751">
    <property type="entry name" value="HepT_toxin"/>
    <property type="match status" value="1"/>
</dbReference>
<comment type="similarity">
    <text evidence="4">Belongs to the HepT RNase toxin family.</text>
</comment>
<reference evidence="5 6" key="1">
    <citation type="submission" date="2017-11" db="EMBL/GenBank/DDBJ databases">
        <title>Sequencing the genomes of 1000 actinobacteria strains.</title>
        <authorList>
            <person name="Klenk H.-P."/>
        </authorList>
    </citation>
    <scope>NUCLEOTIDE SEQUENCE [LARGE SCALE GENOMIC DNA]</scope>
    <source>
        <strain evidence="5 6">DSM 44104</strain>
    </source>
</reference>